<organism evidence="8 9">
    <name type="scientific">Ceraceosorus bombacis</name>
    <dbReference type="NCBI Taxonomy" id="401625"/>
    <lineage>
        <taxon>Eukaryota</taxon>
        <taxon>Fungi</taxon>
        <taxon>Dikarya</taxon>
        <taxon>Basidiomycota</taxon>
        <taxon>Ustilaginomycotina</taxon>
        <taxon>Exobasidiomycetes</taxon>
        <taxon>Ceraceosorales</taxon>
        <taxon>Ceraceosoraceae</taxon>
        <taxon>Ceraceosorus</taxon>
    </lineage>
</organism>
<evidence type="ECO:0000256" key="6">
    <source>
        <dbReference type="ARBA" id="ARBA00030030"/>
    </source>
</evidence>
<dbReference type="EMBL" id="CCYA01000233">
    <property type="protein sequence ID" value="CEH13886.1"/>
    <property type="molecule type" value="Genomic_DNA"/>
</dbReference>
<dbReference type="OrthoDB" id="49151at2759"/>
<reference evidence="8 9" key="1">
    <citation type="submission" date="2014-09" db="EMBL/GenBank/DDBJ databases">
        <authorList>
            <person name="Magalhaes I.L.F."/>
            <person name="Oliveira U."/>
            <person name="Santos F.R."/>
            <person name="Vidigal T.H.D.A."/>
            <person name="Brescovit A.D."/>
            <person name="Santos A.J."/>
        </authorList>
    </citation>
    <scope>NUCLEOTIDE SEQUENCE [LARGE SCALE GENOMIC DNA]</scope>
</reference>
<evidence type="ECO:0000256" key="1">
    <source>
        <dbReference type="ARBA" id="ARBA00022722"/>
    </source>
</evidence>
<protein>
    <recommendedName>
        <fullName evidence="5">U6 snRNA phosphodiesterase 1</fullName>
    </recommendedName>
    <alternativeName>
        <fullName evidence="6">3'-5' RNA exonuclease USB1</fullName>
    </alternativeName>
</protein>
<proteinExistence type="predicted"/>
<dbReference type="InterPro" id="IPR027521">
    <property type="entry name" value="Usb1"/>
</dbReference>
<keyword evidence="1" id="KW-0540">Nuclease</keyword>
<dbReference type="PANTHER" id="PTHR13522:SF3">
    <property type="entry name" value="U6 SNRNA PHOSPHODIESTERASE 1"/>
    <property type="match status" value="1"/>
</dbReference>
<dbReference type="GO" id="GO:0000175">
    <property type="term" value="F:3'-5'-RNA exonuclease activity"/>
    <property type="evidence" value="ECO:0007669"/>
    <property type="project" value="TreeGrafter"/>
</dbReference>
<dbReference type="GO" id="GO:0034477">
    <property type="term" value="P:U6 snRNA 3'-end processing"/>
    <property type="evidence" value="ECO:0007669"/>
    <property type="project" value="InterPro"/>
</dbReference>
<sequence>MPLVSYSSPSPSPEPDVCVNKQGQSATAPSPVVETPKPPRTSTSELEQRPPARKRLKAPFSERNKEVFSRSKVLQDPLAVPGLWPCYVYAPTFDEVDSALGRVVTILSKARKALEHQFGSPKEAQHQISSVVSNAFGMEGESDLRLIEAPHVSLCRATPVEKRERSAFAEAARIVAQRTAPFKVSFARFCALVNDHESRIFFAIEVGQGHETLRMLASQLHIALRPFGAQCYYDTGASRSTSRYFASAHLEQGLRTPRFHASFGSIALPLGGNARQSQQREPDASQVQPCRSSEEVQKIAHEVCHKLDQSLGKDLRDSSLSVTRIVVGLGDTARWLELKNQNG</sequence>
<name>A0A0P1BDN4_9BASI</name>
<feature type="region of interest" description="Disordered" evidence="7">
    <location>
        <begin position="1"/>
        <end position="61"/>
    </location>
</feature>
<evidence type="ECO:0000313" key="9">
    <source>
        <dbReference type="Proteomes" id="UP000054845"/>
    </source>
</evidence>
<keyword evidence="3" id="KW-0456">Lyase</keyword>
<dbReference type="GO" id="GO:0016829">
    <property type="term" value="F:lyase activity"/>
    <property type="evidence" value="ECO:0007669"/>
    <property type="project" value="UniProtKB-KW"/>
</dbReference>
<dbReference type="AlphaFoldDB" id="A0A0P1BDN4"/>
<evidence type="ECO:0000256" key="2">
    <source>
        <dbReference type="ARBA" id="ARBA00022801"/>
    </source>
</evidence>
<dbReference type="GO" id="GO:0005634">
    <property type="term" value="C:nucleus"/>
    <property type="evidence" value="ECO:0007669"/>
    <property type="project" value="TreeGrafter"/>
</dbReference>
<accession>A0A0P1BDN4</accession>
<evidence type="ECO:0000313" key="8">
    <source>
        <dbReference type="EMBL" id="CEH13886.1"/>
    </source>
</evidence>
<keyword evidence="9" id="KW-1185">Reference proteome</keyword>
<dbReference type="STRING" id="401625.A0A0P1BDN4"/>
<keyword evidence="2" id="KW-0378">Hydrolase</keyword>
<dbReference type="Pfam" id="PF09749">
    <property type="entry name" value="HVSL"/>
    <property type="match status" value="1"/>
</dbReference>
<evidence type="ECO:0000256" key="4">
    <source>
        <dbReference type="ARBA" id="ARBA00023242"/>
    </source>
</evidence>
<dbReference type="PANTHER" id="PTHR13522">
    <property type="entry name" value="U6 SNRNA PHOSPHODIESTERASE 1"/>
    <property type="match status" value="1"/>
</dbReference>
<dbReference type="Proteomes" id="UP000054845">
    <property type="component" value="Unassembled WGS sequence"/>
</dbReference>
<keyword evidence="4" id="KW-0539">Nucleus</keyword>
<evidence type="ECO:0000256" key="5">
    <source>
        <dbReference type="ARBA" id="ARBA00029543"/>
    </source>
</evidence>
<evidence type="ECO:0000256" key="3">
    <source>
        <dbReference type="ARBA" id="ARBA00023239"/>
    </source>
</evidence>
<dbReference type="Gene3D" id="3.90.1140.10">
    <property type="entry name" value="Cyclic phosphodiesterase"/>
    <property type="match status" value="1"/>
</dbReference>
<evidence type="ECO:0000256" key="7">
    <source>
        <dbReference type="SAM" id="MobiDB-lite"/>
    </source>
</evidence>